<evidence type="ECO:0000313" key="7">
    <source>
        <dbReference type="Proteomes" id="UP000279236"/>
    </source>
</evidence>
<comment type="caution">
    <text evidence="6">The sequence shown here is derived from an EMBL/GenBank/DDBJ whole genome shotgun (WGS) entry which is preliminary data.</text>
</comment>
<feature type="region of interest" description="Disordered" evidence="5">
    <location>
        <begin position="242"/>
        <end position="276"/>
    </location>
</feature>
<evidence type="ECO:0008006" key="8">
    <source>
        <dbReference type="Google" id="ProtNLM"/>
    </source>
</evidence>
<dbReference type="RefSeq" id="XP_028475487.1">
    <property type="nucleotide sequence ID" value="XM_028624415.1"/>
</dbReference>
<dbReference type="Gene3D" id="1.10.10.10">
    <property type="entry name" value="Winged helix-like DNA-binding domain superfamily/Winged helix DNA-binding domain"/>
    <property type="match status" value="1"/>
</dbReference>
<keyword evidence="7" id="KW-1185">Reference proteome</keyword>
<dbReference type="PANTHER" id="PTHR15938:SF0">
    <property type="entry name" value="HOMOLOGOUS-PAIRING PROTEIN 2 HOMOLOG"/>
    <property type="match status" value="1"/>
</dbReference>
<evidence type="ECO:0000256" key="1">
    <source>
        <dbReference type="ARBA" id="ARBA00004123"/>
    </source>
</evidence>
<dbReference type="InterPro" id="IPR036388">
    <property type="entry name" value="WH-like_DNA-bd_sf"/>
</dbReference>
<dbReference type="GO" id="GO:0010774">
    <property type="term" value="P:meiotic strand invasion involved in reciprocal meiotic recombination"/>
    <property type="evidence" value="ECO:0007669"/>
    <property type="project" value="TreeGrafter"/>
</dbReference>
<dbReference type="GO" id="GO:0007129">
    <property type="term" value="P:homologous chromosome pairing at meiosis"/>
    <property type="evidence" value="ECO:0007669"/>
    <property type="project" value="TreeGrafter"/>
</dbReference>
<accession>A0A427XNY1</accession>
<evidence type="ECO:0000256" key="2">
    <source>
        <dbReference type="ARBA" id="ARBA00023172"/>
    </source>
</evidence>
<dbReference type="EMBL" id="RSCE01000008">
    <property type="protein sequence ID" value="RSH80540.1"/>
    <property type="molecule type" value="Genomic_DNA"/>
</dbReference>
<sequence length="276" mass="30331">MPPKADKKDKVVTVKGNEAEEKILDYMRGVSHPARSAADLRRTALTRACYLACAQPTEKGSLTVKTYGKQTIFVFSQSQLTALNPEDMATLDADTKKAKGVADKRRKELRDLQAKIGEQEALPVTTDLVKTIESVTAENDLTIKTLGPLRGETAVAPMTADEMMAIDVEWDKWKKMWVDRKKVYKNLIDILAESPAYSNKEDLEDTVGVDDDDDETVEIERGEFFRPPTNTVRVGLAKRPLPSAMSASAPGVAQSLSSAKASSTPTSTTKTKRPRV</sequence>
<keyword evidence="2" id="KW-0233">DNA recombination</keyword>
<feature type="compositionally biased region" description="Low complexity" evidence="5">
    <location>
        <begin position="257"/>
        <end position="269"/>
    </location>
</feature>
<evidence type="ECO:0000256" key="3">
    <source>
        <dbReference type="ARBA" id="ARBA00023242"/>
    </source>
</evidence>
<dbReference type="GO" id="GO:0000709">
    <property type="term" value="P:meiotic joint molecule formation"/>
    <property type="evidence" value="ECO:0007669"/>
    <property type="project" value="TreeGrafter"/>
</dbReference>
<dbReference type="GO" id="GO:0003690">
    <property type="term" value="F:double-stranded DNA binding"/>
    <property type="evidence" value="ECO:0007669"/>
    <property type="project" value="TreeGrafter"/>
</dbReference>
<dbReference type="GO" id="GO:0120231">
    <property type="term" value="C:DNA recombinase auxiliary factor complex"/>
    <property type="evidence" value="ECO:0007669"/>
    <property type="project" value="TreeGrafter"/>
</dbReference>
<keyword evidence="3" id="KW-0539">Nucleus</keyword>
<evidence type="ECO:0000313" key="6">
    <source>
        <dbReference type="EMBL" id="RSH80540.1"/>
    </source>
</evidence>
<keyword evidence="4" id="KW-0469">Meiosis</keyword>
<comment type="subcellular location">
    <subcellularLocation>
        <location evidence="1">Nucleus</location>
    </subcellularLocation>
</comment>
<dbReference type="Proteomes" id="UP000279236">
    <property type="component" value="Unassembled WGS sequence"/>
</dbReference>
<dbReference type="GO" id="GO:0120230">
    <property type="term" value="F:recombinase activator activity"/>
    <property type="evidence" value="ECO:0007669"/>
    <property type="project" value="TreeGrafter"/>
</dbReference>
<dbReference type="STRING" id="105984.A0A427XNY1"/>
<evidence type="ECO:0000256" key="4">
    <source>
        <dbReference type="ARBA" id="ARBA00023254"/>
    </source>
</evidence>
<gene>
    <name evidence="6" type="ORF">EHS24_009121</name>
</gene>
<proteinExistence type="predicted"/>
<dbReference type="GeneID" id="39593664"/>
<organism evidence="6 7">
    <name type="scientific">Apiotrichum porosum</name>
    <dbReference type="NCBI Taxonomy" id="105984"/>
    <lineage>
        <taxon>Eukaryota</taxon>
        <taxon>Fungi</taxon>
        <taxon>Dikarya</taxon>
        <taxon>Basidiomycota</taxon>
        <taxon>Agaricomycotina</taxon>
        <taxon>Tremellomycetes</taxon>
        <taxon>Trichosporonales</taxon>
        <taxon>Trichosporonaceae</taxon>
        <taxon>Apiotrichum</taxon>
    </lineage>
</organism>
<dbReference type="AlphaFoldDB" id="A0A427XNY1"/>
<reference evidence="6 7" key="1">
    <citation type="submission" date="2018-11" db="EMBL/GenBank/DDBJ databases">
        <title>Genome sequence of Apiotrichum porosum DSM 27194.</title>
        <authorList>
            <person name="Aliyu H."/>
            <person name="Gorte O."/>
            <person name="Ochsenreither K."/>
        </authorList>
    </citation>
    <scope>NUCLEOTIDE SEQUENCE [LARGE SCALE GENOMIC DNA]</scope>
    <source>
        <strain evidence="6 7">DSM 27194</strain>
    </source>
</reference>
<dbReference type="PANTHER" id="PTHR15938">
    <property type="entry name" value="TBP-1 INTERACTING PROTEIN"/>
    <property type="match status" value="1"/>
</dbReference>
<dbReference type="GO" id="GO:0000794">
    <property type="term" value="C:condensed nuclear chromosome"/>
    <property type="evidence" value="ECO:0007669"/>
    <property type="project" value="TreeGrafter"/>
</dbReference>
<evidence type="ECO:0000256" key="5">
    <source>
        <dbReference type="SAM" id="MobiDB-lite"/>
    </source>
</evidence>
<protein>
    <recommendedName>
        <fullName evidence="8">Homologous-pairing protein 2 winged helix domain-containing protein</fullName>
    </recommendedName>
</protein>
<name>A0A427XNY1_9TREE</name>
<dbReference type="OrthoDB" id="272266at2759"/>